<sequence>MDVKCAFLNDIINEETFVKQPLGFESDVFPNHVFKLKKTLYGLKKHLVLGMKKLSSFFMSNGFQRGKLDTTLFCKNYDSHFIIIQIYVDDIIFCAIDDTLCEEFSKPDIMFSLCLCARLQADPRESHLTTVKRIFKYLKDYNDADFAGDRIERKNNSGGCHFIRANLVSWTSKKQGTTVLSTTKVEYILVGFCRSSNNLRIMTYLRLADIFTKLLSEDKLICIRNLLGQDRDLEPSKYRDEASSRSPTPSKSVAIQHVANKGN</sequence>
<dbReference type="EMBL" id="QJKJ01012940">
    <property type="protein sequence ID" value="RDX67554.1"/>
    <property type="molecule type" value="Genomic_DNA"/>
</dbReference>
<evidence type="ECO:0000313" key="3">
    <source>
        <dbReference type="EMBL" id="RDX67554.1"/>
    </source>
</evidence>
<feature type="compositionally biased region" description="Basic and acidic residues" evidence="1">
    <location>
        <begin position="234"/>
        <end position="243"/>
    </location>
</feature>
<feature type="non-terminal residue" evidence="3">
    <location>
        <position position="1"/>
    </location>
</feature>
<dbReference type="Proteomes" id="UP000257109">
    <property type="component" value="Unassembled WGS sequence"/>
</dbReference>
<feature type="compositionally biased region" description="Polar residues" evidence="1">
    <location>
        <begin position="244"/>
        <end position="253"/>
    </location>
</feature>
<keyword evidence="4" id="KW-1185">Reference proteome</keyword>
<evidence type="ECO:0000259" key="2">
    <source>
        <dbReference type="Pfam" id="PF07727"/>
    </source>
</evidence>
<evidence type="ECO:0000256" key="1">
    <source>
        <dbReference type="SAM" id="MobiDB-lite"/>
    </source>
</evidence>
<dbReference type="Pfam" id="PF07727">
    <property type="entry name" value="RVT_2"/>
    <property type="match status" value="1"/>
</dbReference>
<reference evidence="3" key="1">
    <citation type="submission" date="2018-05" db="EMBL/GenBank/DDBJ databases">
        <title>Draft genome of Mucuna pruriens seed.</title>
        <authorList>
            <person name="Nnadi N.E."/>
            <person name="Vos R."/>
            <person name="Hasami M.H."/>
            <person name="Devisetty U.K."/>
            <person name="Aguiy J.C."/>
        </authorList>
    </citation>
    <scope>NUCLEOTIDE SEQUENCE [LARGE SCALE GENOMIC DNA]</scope>
    <source>
        <strain evidence="3">JCA_2017</strain>
    </source>
</reference>
<proteinExistence type="predicted"/>
<dbReference type="InterPro" id="IPR013103">
    <property type="entry name" value="RVT_2"/>
</dbReference>
<protein>
    <recommendedName>
        <fullName evidence="2">Reverse transcriptase Ty1/copia-type domain-containing protein</fullName>
    </recommendedName>
</protein>
<dbReference type="PANTHER" id="PTHR11439">
    <property type="entry name" value="GAG-POL-RELATED RETROTRANSPOSON"/>
    <property type="match status" value="1"/>
</dbReference>
<comment type="caution">
    <text evidence="3">The sequence shown here is derived from an EMBL/GenBank/DDBJ whole genome shotgun (WGS) entry which is preliminary data.</text>
</comment>
<gene>
    <name evidence="3" type="ORF">CR513_53553</name>
</gene>
<name>A0A371ENK0_MUCPR</name>
<dbReference type="STRING" id="157652.A0A371ENK0"/>
<dbReference type="AlphaFoldDB" id="A0A371ENK0"/>
<feature type="region of interest" description="Disordered" evidence="1">
    <location>
        <begin position="234"/>
        <end position="263"/>
    </location>
</feature>
<dbReference type="PANTHER" id="PTHR11439:SF442">
    <property type="entry name" value="CYSTEINE-RICH RLK (RECEPTOR-LIKE PROTEIN KINASE) 8"/>
    <property type="match status" value="1"/>
</dbReference>
<organism evidence="3 4">
    <name type="scientific">Mucuna pruriens</name>
    <name type="common">Velvet bean</name>
    <name type="synonym">Dolichos pruriens</name>
    <dbReference type="NCBI Taxonomy" id="157652"/>
    <lineage>
        <taxon>Eukaryota</taxon>
        <taxon>Viridiplantae</taxon>
        <taxon>Streptophyta</taxon>
        <taxon>Embryophyta</taxon>
        <taxon>Tracheophyta</taxon>
        <taxon>Spermatophyta</taxon>
        <taxon>Magnoliopsida</taxon>
        <taxon>eudicotyledons</taxon>
        <taxon>Gunneridae</taxon>
        <taxon>Pentapetalae</taxon>
        <taxon>rosids</taxon>
        <taxon>fabids</taxon>
        <taxon>Fabales</taxon>
        <taxon>Fabaceae</taxon>
        <taxon>Papilionoideae</taxon>
        <taxon>50 kb inversion clade</taxon>
        <taxon>NPAAA clade</taxon>
        <taxon>indigoferoid/millettioid clade</taxon>
        <taxon>Phaseoleae</taxon>
        <taxon>Mucuna</taxon>
    </lineage>
</organism>
<feature type="domain" description="Reverse transcriptase Ty1/copia-type" evidence="2">
    <location>
        <begin position="1"/>
        <end position="106"/>
    </location>
</feature>
<accession>A0A371ENK0</accession>
<evidence type="ECO:0000313" key="4">
    <source>
        <dbReference type="Proteomes" id="UP000257109"/>
    </source>
</evidence>
<dbReference type="OrthoDB" id="418237at2759"/>